<comment type="caution">
    <text evidence="1">The sequence shown here is derived from an EMBL/GenBank/DDBJ whole genome shotgun (WGS) entry which is preliminary data.</text>
</comment>
<dbReference type="InterPro" id="IPR011990">
    <property type="entry name" value="TPR-like_helical_dom_sf"/>
</dbReference>
<dbReference type="Proteomes" id="UP000799536">
    <property type="component" value="Unassembled WGS sequence"/>
</dbReference>
<proteinExistence type="predicted"/>
<accession>A0A9P4MQH7</accession>
<evidence type="ECO:0000313" key="1">
    <source>
        <dbReference type="EMBL" id="KAF2195983.1"/>
    </source>
</evidence>
<keyword evidence="2" id="KW-1185">Reference proteome</keyword>
<sequence length="374" mass="42740">MPRSLKDEVSEALLAASKVSNIRSKALSLVASLLGDESPPHLHAESALQRSILLRLDGDFKNSERVIHDFCCRCETPGQSCLPIYFRQRQKQTVELSHRLNALYGLLQRSHLENLVQCDQYELAKEQIDDWQLTRTASPMEWDILPSRTLTTSKIFRSQGAFKCAQQNLELCVKVLHHREPTRVQVLCQLADVYNDLGFSASASELLAPEIEKSRKKITKTKAFRRLLVSLVETNVQNRQFETARADLEQLNIIFSKLNHFNVSDQLLHVRALVASAQICHIQEEFGGAVERWDITLRHVRSYNSFEAEGFTYSAIYLSQSHAYLELGEHKRAQSSFDRGKAILDRGMRDYWIPTFAAWVTEVLPKLQPMAEVT</sequence>
<protein>
    <submittedName>
        <fullName evidence="1">Uncharacterized protein</fullName>
    </submittedName>
</protein>
<evidence type="ECO:0000313" key="2">
    <source>
        <dbReference type="Proteomes" id="UP000799536"/>
    </source>
</evidence>
<dbReference type="AlphaFoldDB" id="A0A9P4MQH7"/>
<name>A0A9P4MQH7_9PLEO</name>
<gene>
    <name evidence="1" type="ORF">GQ43DRAFT_286031</name>
</gene>
<reference evidence="1" key="1">
    <citation type="journal article" date="2020" name="Stud. Mycol.">
        <title>101 Dothideomycetes genomes: a test case for predicting lifestyles and emergence of pathogens.</title>
        <authorList>
            <person name="Haridas S."/>
            <person name="Albert R."/>
            <person name="Binder M."/>
            <person name="Bloem J."/>
            <person name="Labutti K."/>
            <person name="Salamov A."/>
            <person name="Andreopoulos B."/>
            <person name="Baker S."/>
            <person name="Barry K."/>
            <person name="Bills G."/>
            <person name="Bluhm B."/>
            <person name="Cannon C."/>
            <person name="Castanera R."/>
            <person name="Culley D."/>
            <person name="Daum C."/>
            <person name="Ezra D."/>
            <person name="Gonzalez J."/>
            <person name="Henrissat B."/>
            <person name="Kuo A."/>
            <person name="Liang C."/>
            <person name="Lipzen A."/>
            <person name="Lutzoni F."/>
            <person name="Magnuson J."/>
            <person name="Mondo S."/>
            <person name="Nolan M."/>
            <person name="Ohm R."/>
            <person name="Pangilinan J."/>
            <person name="Park H.-J."/>
            <person name="Ramirez L."/>
            <person name="Alfaro M."/>
            <person name="Sun H."/>
            <person name="Tritt A."/>
            <person name="Yoshinaga Y."/>
            <person name="Zwiers L.-H."/>
            <person name="Turgeon B."/>
            <person name="Goodwin S."/>
            <person name="Spatafora J."/>
            <person name="Crous P."/>
            <person name="Grigoriev I."/>
        </authorList>
    </citation>
    <scope>NUCLEOTIDE SEQUENCE</scope>
    <source>
        <strain evidence="1">ATCC 74209</strain>
    </source>
</reference>
<dbReference type="OrthoDB" id="3800473at2759"/>
<dbReference type="EMBL" id="ML994542">
    <property type="protein sequence ID" value="KAF2195983.1"/>
    <property type="molecule type" value="Genomic_DNA"/>
</dbReference>
<dbReference type="Gene3D" id="1.25.40.10">
    <property type="entry name" value="Tetratricopeptide repeat domain"/>
    <property type="match status" value="1"/>
</dbReference>
<organism evidence="1 2">
    <name type="scientific">Delitschia confertaspora ATCC 74209</name>
    <dbReference type="NCBI Taxonomy" id="1513339"/>
    <lineage>
        <taxon>Eukaryota</taxon>
        <taxon>Fungi</taxon>
        <taxon>Dikarya</taxon>
        <taxon>Ascomycota</taxon>
        <taxon>Pezizomycotina</taxon>
        <taxon>Dothideomycetes</taxon>
        <taxon>Pleosporomycetidae</taxon>
        <taxon>Pleosporales</taxon>
        <taxon>Delitschiaceae</taxon>
        <taxon>Delitschia</taxon>
    </lineage>
</organism>